<dbReference type="InterPro" id="IPR029004">
    <property type="entry name" value="Ribosomal_eL28/Mak16"/>
</dbReference>
<dbReference type="Gene3D" id="3.30.390.110">
    <property type="match status" value="1"/>
</dbReference>
<organism evidence="5">
    <name type="scientific">Micromonas pusilla</name>
    <name type="common">Picoplanktonic green alga</name>
    <name type="synonym">Chromulina pusilla</name>
    <dbReference type="NCBI Taxonomy" id="38833"/>
    <lineage>
        <taxon>Eukaryota</taxon>
        <taxon>Viridiplantae</taxon>
        <taxon>Chlorophyta</taxon>
        <taxon>Mamiellophyceae</taxon>
        <taxon>Mamiellales</taxon>
        <taxon>Mamiellaceae</taxon>
        <taxon>Micromonas</taxon>
    </lineage>
</organism>
<dbReference type="AlphaFoldDB" id="A0A7S0IIJ2"/>
<dbReference type="PANTHER" id="PTHR10544">
    <property type="entry name" value="60S RIBOSOMAL PROTEIN L28"/>
    <property type="match status" value="1"/>
</dbReference>
<keyword evidence="3" id="KW-0687">Ribonucleoprotein</keyword>
<evidence type="ECO:0000256" key="3">
    <source>
        <dbReference type="ARBA" id="ARBA00023274"/>
    </source>
</evidence>
<sequence>MVKSVVECSPDLTWALVAKNNVFIRRSRSATRQKCFRSFSAEPTNLTSEHKFKYSGLAASTPVGVNAFKYPADYSKKKNPTAVAVTVGDETSKVAGIFQQQAKAVAGAVTAARPDLTVSALAKLSSLQKGLRVAAEAQ</sequence>
<keyword evidence="2" id="KW-0689">Ribosomal protein</keyword>
<dbReference type="GO" id="GO:0003735">
    <property type="term" value="F:structural constituent of ribosome"/>
    <property type="evidence" value="ECO:0007669"/>
    <property type="project" value="InterPro"/>
</dbReference>
<evidence type="ECO:0000256" key="1">
    <source>
        <dbReference type="ARBA" id="ARBA00007926"/>
    </source>
</evidence>
<gene>
    <name evidence="5" type="ORF">MCOM1403_LOCUS9892</name>
</gene>
<dbReference type="GO" id="GO:0005840">
    <property type="term" value="C:ribosome"/>
    <property type="evidence" value="ECO:0007669"/>
    <property type="project" value="UniProtKB-KW"/>
</dbReference>
<protein>
    <recommendedName>
        <fullName evidence="4">Ribosomal eL28/Mak16 domain-containing protein</fullName>
    </recommendedName>
</protein>
<proteinExistence type="inferred from homology"/>
<dbReference type="Pfam" id="PF01778">
    <property type="entry name" value="Ribosomal_L28e"/>
    <property type="match status" value="1"/>
</dbReference>
<dbReference type="GO" id="GO:0006412">
    <property type="term" value="P:translation"/>
    <property type="evidence" value="ECO:0007669"/>
    <property type="project" value="InterPro"/>
</dbReference>
<feature type="domain" description="Ribosomal eL28/Mak16" evidence="4">
    <location>
        <begin position="12"/>
        <end position="128"/>
    </location>
</feature>
<evidence type="ECO:0000259" key="4">
    <source>
        <dbReference type="Pfam" id="PF01778"/>
    </source>
</evidence>
<evidence type="ECO:0000256" key="2">
    <source>
        <dbReference type="ARBA" id="ARBA00022980"/>
    </source>
</evidence>
<comment type="similarity">
    <text evidence="1">Belongs to the eukaryotic ribosomal protein eL28 family.</text>
</comment>
<name>A0A7S0IIJ2_MICPS</name>
<evidence type="ECO:0000313" key="5">
    <source>
        <dbReference type="EMBL" id="CAD8522946.1"/>
    </source>
</evidence>
<accession>A0A7S0IIJ2</accession>
<dbReference type="EMBL" id="HBEQ01012276">
    <property type="protein sequence ID" value="CAD8522946.1"/>
    <property type="molecule type" value="Transcribed_RNA"/>
</dbReference>
<reference evidence="5" key="1">
    <citation type="submission" date="2021-01" db="EMBL/GenBank/DDBJ databases">
        <authorList>
            <person name="Corre E."/>
            <person name="Pelletier E."/>
            <person name="Niang G."/>
            <person name="Scheremetjew M."/>
            <person name="Finn R."/>
            <person name="Kale V."/>
            <person name="Holt S."/>
            <person name="Cochrane G."/>
            <person name="Meng A."/>
            <person name="Brown T."/>
            <person name="Cohen L."/>
        </authorList>
    </citation>
    <scope>NUCLEOTIDE SEQUENCE</scope>
    <source>
        <strain evidence="5">CCMP1723</strain>
    </source>
</reference>
<dbReference type="GO" id="GO:1990904">
    <property type="term" value="C:ribonucleoprotein complex"/>
    <property type="evidence" value="ECO:0007669"/>
    <property type="project" value="UniProtKB-KW"/>
</dbReference>
<dbReference type="InterPro" id="IPR002672">
    <property type="entry name" value="Ribosomal_eL28"/>
</dbReference>